<evidence type="ECO:0008006" key="3">
    <source>
        <dbReference type="Google" id="ProtNLM"/>
    </source>
</evidence>
<dbReference type="OrthoDB" id="42525at2759"/>
<evidence type="ECO:0000313" key="2">
    <source>
        <dbReference type="Proteomes" id="UP000887568"/>
    </source>
</evidence>
<dbReference type="Gene3D" id="2.60.120.200">
    <property type="match status" value="1"/>
</dbReference>
<keyword evidence="2" id="KW-1185">Reference proteome</keyword>
<evidence type="ECO:0000313" key="1">
    <source>
        <dbReference type="EnsemblMetazoa" id="XP_038061853.1"/>
    </source>
</evidence>
<reference evidence="1" key="1">
    <citation type="submission" date="2022-11" db="UniProtKB">
        <authorList>
            <consortium name="EnsemblMetazoa"/>
        </authorList>
    </citation>
    <scope>IDENTIFICATION</scope>
</reference>
<proteinExistence type="predicted"/>
<protein>
    <recommendedName>
        <fullName evidence="3">DUF1349 domain-containing protein</fullName>
    </recommendedName>
</protein>
<dbReference type="OMA" id="THYGFIR"/>
<name>A0A914ADP2_PATMI</name>
<dbReference type="SUPFAM" id="SSF49899">
    <property type="entry name" value="Concanavalin A-like lectins/glucanases"/>
    <property type="match status" value="1"/>
</dbReference>
<dbReference type="AlphaFoldDB" id="A0A914ADP2"/>
<accession>A0A914ADP2</accession>
<dbReference type="GeneID" id="119732420"/>
<dbReference type="InterPro" id="IPR009784">
    <property type="entry name" value="DUF1349"/>
</dbReference>
<dbReference type="PANTHER" id="PTHR35332">
    <property type="entry name" value="REGULATION OF ENOLASE PROTEIN 1"/>
    <property type="match status" value="1"/>
</dbReference>
<dbReference type="InterPro" id="IPR013320">
    <property type="entry name" value="ConA-like_dom_sf"/>
</dbReference>
<dbReference type="Pfam" id="PF07081">
    <property type="entry name" value="DUF1349"/>
    <property type="match status" value="1"/>
</dbReference>
<organism evidence="1 2">
    <name type="scientific">Patiria miniata</name>
    <name type="common">Bat star</name>
    <name type="synonym">Asterina miniata</name>
    <dbReference type="NCBI Taxonomy" id="46514"/>
    <lineage>
        <taxon>Eukaryota</taxon>
        <taxon>Metazoa</taxon>
        <taxon>Echinodermata</taxon>
        <taxon>Eleutherozoa</taxon>
        <taxon>Asterozoa</taxon>
        <taxon>Asteroidea</taxon>
        <taxon>Valvatacea</taxon>
        <taxon>Valvatida</taxon>
        <taxon>Asterinidae</taxon>
        <taxon>Patiria</taxon>
    </lineage>
</organism>
<sequence>MSGGEVIFSSNFTDPDSDPQLKWINEPSQKPVIADPAGLLICMDEKRDFWQKTYYEPLHIQDDGHVLCIDVSEVSVVMETSFTLKAVNQFDQAGLMVRYDKDHWIKTGIEFVDGTCRLSCVVTNTYSDWSTEDWPSASLHIRVFRIKNDFVVEGSADGEAWTMIRICHLQVPETASLKMGLMACAPSGRGGEVTFQKLVIKKCGRYHHTN</sequence>
<dbReference type="RefSeq" id="XP_038061853.1">
    <property type="nucleotide sequence ID" value="XM_038205925.1"/>
</dbReference>
<dbReference type="Proteomes" id="UP000887568">
    <property type="component" value="Unplaced"/>
</dbReference>
<dbReference type="EnsemblMetazoa" id="XM_038205925.1">
    <property type="protein sequence ID" value="XP_038061853.1"/>
    <property type="gene ID" value="LOC119732420"/>
</dbReference>
<dbReference type="PANTHER" id="PTHR35332:SF2">
    <property type="entry name" value="REGULATION OF ENOLASE PROTEIN 1"/>
    <property type="match status" value="1"/>
</dbReference>